<evidence type="ECO:0000256" key="4">
    <source>
        <dbReference type="ARBA" id="ARBA00022840"/>
    </source>
</evidence>
<sequence>MEALGIAPWLVDACEKLAILDPTQIQKESIPLILQGRDLIGNSQTGSGKTACYCLPILQKLAEDPYGVFALVLLPTRELALQVSDHFAALGAPMGLVHLTITGGVESRSQATQLARRPHVVIATPGRLSEMLETPESDAKKAFKNLRFFVLDEADRLLQSTFEDDMASILDKLPSAATGRQTLLFSATLTDAIEALRDSFRSTRGNEMAVVDCSKDQVMKAPESLQHKYLFVPSRQRLGYLFSVLSNDEATKGVQGIVFVNTCGECQLLCTTLTLLGFQATPLHSLLDMRRRVASLSKFRSAVSDLLVCTDVGSRGLDIPFVGFVINFDMPREAEDYLHRVGRTARAGRQGVAVSFVTERDVPKVHKIEGSLGIRLEPLEVDEDEVVKKLNKVAKAQHKANSILSDSGFVDKVETAKEFREKARKLKDQAANGDAPKSGTSSVPSGKKKNIKSGKTGADGGAAVKKKFKSNSDKKKSGLSEQNVGGKKAKKVNKDSLTFKTGMSKEKKVL</sequence>
<organism evidence="9">
    <name type="scientific">Chromera velia CCMP2878</name>
    <dbReference type="NCBI Taxonomy" id="1169474"/>
    <lineage>
        <taxon>Eukaryota</taxon>
        <taxon>Sar</taxon>
        <taxon>Alveolata</taxon>
        <taxon>Colpodellida</taxon>
        <taxon>Chromeraceae</taxon>
        <taxon>Chromera</taxon>
    </lineage>
</organism>
<evidence type="ECO:0000256" key="1">
    <source>
        <dbReference type="ARBA" id="ARBA00022741"/>
    </source>
</evidence>
<dbReference type="SUPFAM" id="SSF52540">
    <property type="entry name" value="P-loop containing nucleoside triphosphate hydrolases"/>
    <property type="match status" value="1"/>
</dbReference>
<dbReference type="SMART" id="SM00487">
    <property type="entry name" value="DEXDc"/>
    <property type="match status" value="1"/>
</dbReference>
<dbReference type="PANTHER" id="PTHR47959">
    <property type="entry name" value="ATP-DEPENDENT RNA HELICASE RHLE-RELATED"/>
    <property type="match status" value="1"/>
</dbReference>
<dbReference type="GO" id="GO:0016787">
    <property type="term" value="F:hydrolase activity"/>
    <property type="evidence" value="ECO:0007669"/>
    <property type="project" value="UniProtKB-KW"/>
</dbReference>
<dbReference type="PROSITE" id="PS00039">
    <property type="entry name" value="DEAD_ATP_HELICASE"/>
    <property type="match status" value="1"/>
</dbReference>
<evidence type="ECO:0000256" key="5">
    <source>
        <dbReference type="RuleBase" id="RU000492"/>
    </source>
</evidence>
<evidence type="ECO:0000259" key="8">
    <source>
        <dbReference type="PROSITE" id="PS51194"/>
    </source>
</evidence>
<dbReference type="CDD" id="cd18787">
    <property type="entry name" value="SF2_C_DEAD"/>
    <property type="match status" value="1"/>
</dbReference>
<keyword evidence="1 5" id="KW-0547">Nucleotide-binding</keyword>
<dbReference type="InterPro" id="IPR001650">
    <property type="entry name" value="Helicase_C-like"/>
</dbReference>
<proteinExistence type="inferred from homology"/>
<evidence type="ECO:0000256" key="3">
    <source>
        <dbReference type="ARBA" id="ARBA00022806"/>
    </source>
</evidence>
<evidence type="ECO:0000313" key="9">
    <source>
        <dbReference type="EMBL" id="CEM19170.1"/>
    </source>
</evidence>
<dbReference type="PANTHER" id="PTHR47959:SF24">
    <property type="entry name" value="ATP-DEPENDENT RNA HELICASE"/>
    <property type="match status" value="1"/>
</dbReference>
<dbReference type="InterPro" id="IPR027417">
    <property type="entry name" value="P-loop_NTPase"/>
</dbReference>
<dbReference type="InterPro" id="IPR014001">
    <property type="entry name" value="Helicase_ATP-bd"/>
</dbReference>
<keyword evidence="4 5" id="KW-0067">ATP-binding</keyword>
<reference evidence="9" key="1">
    <citation type="submission" date="2014-11" db="EMBL/GenBank/DDBJ databases">
        <authorList>
            <person name="Otto D Thomas"/>
            <person name="Naeem Raeece"/>
        </authorList>
    </citation>
    <scope>NUCLEOTIDE SEQUENCE</scope>
</reference>
<name>A0A0G4FVL4_9ALVE</name>
<dbReference type="Gene3D" id="3.40.50.300">
    <property type="entry name" value="P-loop containing nucleotide triphosphate hydrolases"/>
    <property type="match status" value="2"/>
</dbReference>
<dbReference type="PhylomeDB" id="A0A0G4FVL4"/>
<evidence type="ECO:0000256" key="2">
    <source>
        <dbReference type="ARBA" id="ARBA00022801"/>
    </source>
</evidence>
<evidence type="ECO:0000259" key="7">
    <source>
        <dbReference type="PROSITE" id="PS51192"/>
    </source>
</evidence>
<accession>A0A0G4FVL4</accession>
<dbReference type="GO" id="GO:0005829">
    <property type="term" value="C:cytosol"/>
    <property type="evidence" value="ECO:0007669"/>
    <property type="project" value="TreeGrafter"/>
</dbReference>
<protein>
    <recommendedName>
        <fullName evidence="10">RNA helicase</fullName>
    </recommendedName>
</protein>
<dbReference type="EMBL" id="CDMZ01000668">
    <property type="protein sequence ID" value="CEM19170.1"/>
    <property type="molecule type" value="Genomic_DNA"/>
</dbReference>
<dbReference type="InterPro" id="IPR000629">
    <property type="entry name" value="RNA-helicase_DEAD-box_CS"/>
</dbReference>
<keyword evidence="2 5" id="KW-0378">Hydrolase</keyword>
<feature type="domain" description="Helicase C-terminal" evidence="8">
    <location>
        <begin position="224"/>
        <end position="387"/>
    </location>
</feature>
<feature type="domain" description="Helicase ATP-binding" evidence="7">
    <location>
        <begin position="30"/>
        <end position="207"/>
    </location>
</feature>
<dbReference type="PROSITE" id="PS51194">
    <property type="entry name" value="HELICASE_CTER"/>
    <property type="match status" value="1"/>
</dbReference>
<dbReference type="InterPro" id="IPR011545">
    <property type="entry name" value="DEAD/DEAH_box_helicase_dom"/>
</dbReference>
<dbReference type="PROSITE" id="PS51192">
    <property type="entry name" value="HELICASE_ATP_BIND_1"/>
    <property type="match status" value="1"/>
</dbReference>
<dbReference type="Pfam" id="PF00271">
    <property type="entry name" value="Helicase_C"/>
    <property type="match status" value="1"/>
</dbReference>
<feature type="region of interest" description="Disordered" evidence="6">
    <location>
        <begin position="421"/>
        <end position="510"/>
    </location>
</feature>
<dbReference type="AlphaFoldDB" id="A0A0G4FVL4"/>
<dbReference type="GO" id="GO:0005524">
    <property type="term" value="F:ATP binding"/>
    <property type="evidence" value="ECO:0007669"/>
    <property type="project" value="UniProtKB-KW"/>
</dbReference>
<evidence type="ECO:0008006" key="10">
    <source>
        <dbReference type="Google" id="ProtNLM"/>
    </source>
</evidence>
<dbReference type="SMART" id="SM00490">
    <property type="entry name" value="HELICc"/>
    <property type="match status" value="1"/>
</dbReference>
<evidence type="ECO:0000256" key="6">
    <source>
        <dbReference type="SAM" id="MobiDB-lite"/>
    </source>
</evidence>
<dbReference type="GO" id="GO:0003724">
    <property type="term" value="F:RNA helicase activity"/>
    <property type="evidence" value="ECO:0007669"/>
    <property type="project" value="TreeGrafter"/>
</dbReference>
<gene>
    <name evidence="9" type="ORF">Cvel_18981</name>
</gene>
<keyword evidence="3 5" id="KW-0347">Helicase</keyword>
<comment type="similarity">
    <text evidence="5">Belongs to the DEAD box helicase family.</text>
</comment>
<dbReference type="InterPro" id="IPR050079">
    <property type="entry name" value="DEAD_box_RNA_helicase"/>
</dbReference>
<dbReference type="VEuPathDB" id="CryptoDB:Cvel_18981"/>
<dbReference type="GO" id="GO:0003676">
    <property type="term" value="F:nucleic acid binding"/>
    <property type="evidence" value="ECO:0007669"/>
    <property type="project" value="InterPro"/>
</dbReference>
<dbReference type="Pfam" id="PF00270">
    <property type="entry name" value="DEAD"/>
    <property type="match status" value="1"/>
</dbReference>